<dbReference type="AlphaFoldDB" id="A0A1F4UWL2"/>
<evidence type="ECO:0000313" key="2">
    <source>
        <dbReference type="EMBL" id="OGC48583.1"/>
    </source>
</evidence>
<dbReference type="InterPro" id="IPR036390">
    <property type="entry name" value="WH_DNA-bd_sf"/>
</dbReference>
<dbReference type="InterPro" id="IPR001845">
    <property type="entry name" value="HTH_ArsR_DNA-bd_dom"/>
</dbReference>
<dbReference type="Proteomes" id="UP000177371">
    <property type="component" value="Unassembled WGS sequence"/>
</dbReference>
<evidence type="ECO:0000313" key="3">
    <source>
        <dbReference type="Proteomes" id="UP000177371"/>
    </source>
</evidence>
<evidence type="ECO:0000259" key="1">
    <source>
        <dbReference type="PROSITE" id="PS50987"/>
    </source>
</evidence>
<name>A0A1F4UWL2_UNCKA</name>
<dbReference type="Gene3D" id="1.10.10.10">
    <property type="entry name" value="Winged helix-like DNA-binding domain superfamily/Winged helix DNA-binding domain"/>
    <property type="match status" value="1"/>
</dbReference>
<dbReference type="STRING" id="1802610.A2W32_00250"/>
<dbReference type="EMBL" id="MEUT01000066">
    <property type="protein sequence ID" value="OGC48583.1"/>
    <property type="molecule type" value="Genomic_DNA"/>
</dbReference>
<dbReference type="GO" id="GO:0003700">
    <property type="term" value="F:DNA-binding transcription factor activity"/>
    <property type="evidence" value="ECO:0007669"/>
    <property type="project" value="InterPro"/>
</dbReference>
<protein>
    <recommendedName>
        <fullName evidence="1">HTH arsR-type domain-containing protein</fullName>
    </recommendedName>
</protein>
<reference evidence="2 3" key="1">
    <citation type="journal article" date="2016" name="Nat. Commun.">
        <title>Thousands of microbial genomes shed light on interconnected biogeochemical processes in an aquifer system.</title>
        <authorList>
            <person name="Anantharaman K."/>
            <person name="Brown C.T."/>
            <person name="Hug L.A."/>
            <person name="Sharon I."/>
            <person name="Castelle C.J."/>
            <person name="Probst A.J."/>
            <person name="Thomas B.C."/>
            <person name="Singh A."/>
            <person name="Wilkins M.J."/>
            <person name="Karaoz U."/>
            <person name="Brodie E.L."/>
            <person name="Williams K.H."/>
            <person name="Hubbard S.S."/>
            <person name="Banfield J.F."/>
        </authorList>
    </citation>
    <scope>NUCLEOTIDE SEQUENCE [LARGE SCALE GENOMIC DNA]</scope>
</reference>
<proteinExistence type="predicted"/>
<dbReference type="InterPro" id="IPR036388">
    <property type="entry name" value="WH-like_DNA-bd_sf"/>
</dbReference>
<feature type="domain" description="HTH arsR-type" evidence="1">
    <location>
        <begin position="1"/>
        <end position="90"/>
    </location>
</feature>
<dbReference type="PROSITE" id="PS50987">
    <property type="entry name" value="HTH_ARSR_2"/>
    <property type="match status" value="1"/>
</dbReference>
<dbReference type="SUPFAM" id="SSF46785">
    <property type="entry name" value="Winged helix' DNA-binding domain"/>
    <property type="match status" value="1"/>
</dbReference>
<gene>
    <name evidence="2" type="ORF">A2W32_00250</name>
</gene>
<accession>A0A1F4UWL2</accession>
<comment type="caution">
    <text evidence="2">The sequence shown here is derived from an EMBL/GenBank/DDBJ whole genome shotgun (WGS) entry which is preliminary data.</text>
</comment>
<organism evidence="2 3">
    <name type="scientific">candidate division WWE3 bacterium RBG_16_37_10</name>
    <dbReference type="NCBI Taxonomy" id="1802610"/>
    <lineage>
        <taxon>Bacteria</taxon>
        <taxon>Katanobacteria</taxon>
    </lineage>
</organism>
<sequence>MLKELFVSEVRVNILKIMLGNPSKPFHVRALVRAVDTEINAVRRELLRLTTVGLLRNRQSGNRIYYSVNTNSIYFPELLSLIAKEQGLGADIIKHIRQLGDIRFAVLSRAFMRGRASSVLDVDLFIVGSVNMEILQKLVKEEESRSGKEINYTVMPEDEFTFRKRRNDTFISKVLAQSRTMLIGDEEEFCGI</sequence>